<dbReference type="InterPro" id="IPR000639">
    <property type="entry name" value="Epox_hydrolase-like"/>
</dbReference>
<comment type="subcellular location">
    <subcellularLocation>
        <location evidence="2">Microsome membrane</location>
        <topology evidence="2">Single-pass membrane protein</topology>
    </subcellularLocation>
</comment>
<feature type="active site" description="Proton donor" evidence="7">
    <location>
        <position position="396"/>
    </location>
</feature>
<evidence type="ECO:0000256" key="3">
    <source>
        <dbReference type="ARBA" id="ARBA00010088"/>
    </source>
</evidence>
<dbReference type="STRING" id="76193.A0A194RRC7"/>
<dbReference type="Pfam" id="PF06441">
    <property type="entry name" value="EHN"/>
    <property type="match status" value="1"/>
</dbReference>
<dbReference type="PIRSF" id="PIRSF001112">
    <property type="entry name" value="Epoxide_hydrolase"/>
    <property type="match status" value="1"/>
</dbReference>
<sequence length="483" mass="55105">MRAVVTSLYTHVLNCLSSFFNISSDQLMLKGLTIIIALIAIATYGFISYLQRSPELPEIDYERWWGNGPKVAEDGTVRPFKIEFNDTMIADLKSRLKNRRPLTKPLEGIKSEYGMNTIYLEKVLNYWVEKYDFKERANRLNDLPRYKTRIQGLDIHFIRMKPKVQGMKTLPLLVLHGWPSSSKEFQKVVPLLTTPRTGHDFVFEVIAADLPGFGFSEGTNKPGLSGLHIGVILRNLMRRLGFNQFYIHAGDWGSNVATHMITVFPDEILGYHSTFAISFRPYSFLKLFLGSFVPNFVMDPKYVNRVYPLTDLIQYFLRETGYLHIQSTKPDTIGVGLTDSPAGLAAYVMEKIGVCTNRDQTNTDHGGLAALELEDLLDTVTILWNNNCIVTSSRLYAEGTTKETRIVDNIPTKVPTAIVNFRYEVLHQPEWMLRDKFNNLVHFTFYDYGGHFAGLEVPKELADDIFKGMLAILEFNKKKSINL</sequence>
<evidence type="ECO:0000256" key="8">
    <source>
        <dbReference type="SAM" id="Phobius"/>
    </source>
</evidence>
<dbReference type="EC" id="3.3.2.9" evidence="4"/>
<keyword evidence="8" id="KW-0812">Transmembrane</keyword>
<evidence type="ECO:0000259" key="9">
    <source>
        <dbReference type="Pfam" id="PF06441"/>
    </source>
</evidence>
<keyword evidence="5" id="KW-0058">Aromatic hydrocarbons catabolism</keyword>
<evidence type="ECO:0000256" key="6">
    <source>
        <dbReference type="ARBA" id="ARBA00022801"/>
    </source>
</evidence>
<evidence type="ECO:0000256" key="2">
    <source>
        <dbReference type="ARBA" id="ARBA00004111"/>
    </source>
</evidence>
<dbReference type="InParanoid" id="A0A194RRC7"/>
<dbReference type="PANTHER" id="PTHR21661">
    <property type="entry name" value="EPOXIDE HYDROLASE 1-RELATED"/>
    <property type="match status" value="1"/>
</dbReference>
<evidence type="ECO:0000313" key="11">
    <source>
        <dbReference type="Proteomes" id="UP000053240"/>
    </source>
</evidence>
<dbReference type="GO" id="GO:0033961">
    <property type="term" value="F:cis-stilbene-oxide hydrolase activity"/>
    <property type="evidence" value="ECO:0007669"/>
    <property type="project" value="UniProtKB-EC"/>
</dbReference>
<keyword evidence="8" id="KW-1133">Transmembrane helix</keyword>
<keyword evidence="6 10" id="KW-0378">Hydrolase</keyword>
<feature type="active site" description="Nucleophile" evidence="7">
    <location>
        <position position="251"/>
    </location>
</feature>
<dbReference type="Gene3D" id="3.40.50.1820">
    <property type="entry name" value="alpha/beta hydrolase"/>
    <property type="match status" value="1"/>
</dbReference>
<feature type="transmembrane region" description="Helical" evidence="8">
    <location>
        <begin position="27"/>
        <end position="47"/>
    </location>
</feature>
<dbReference type="PANTHER" id="PTHR21661:SF35">
    <property type="entry name" value="EPOXIDE HYDROLASE"/>
    <property type="match status" value="1"/>
</dbReference>
<dbReference type="InterPro" id="IPR016292">
    <property type="entry name" value="Epoxide_hydrolase"/>
</dbReference>
<dbReference type="PRINTS" id="PR00412">
    <property type="entry name" value="EPOXHYDRLASE"/>
</dbReference>
<evidence type="ECO:0000256" key="1">
    <source>
        <dbReference type="ARBA" id="ARBA00000221"/>
    </source>
</evidence>
<dbReference type="AlphaFoldDB" id="A0A194RRC7"/>
<keyword evidence="11" id="KW-1185">Reference proteome</keyword>
<organism evidence="10 11">
    <name type="scientific">Papilio machaon</name>
    <name type="common">Old World swallowtail butterfly</name>
    <dbReference type="NCBI Taxonomy" id="76193"/>
    <lineage>
        <taxon>Eukaryota</taxon>
        <taxon>Metazoa</taxon>
        <taxon>Ecdysozoa</taxon>
        <taxon>Arthropoda</taxon>
        <taxon>Hexapoda</taxon>
        <taxon>Insecta</taxon>
        <taxon>Pterygota</taxon>
        <taxon>Neoptera</taxon>
        <taxon>Endopterygota</taxon>
        <taxon>Lepidoptera</taxon>
        <taxon>Glossata</taxon>
        <taxon>Ditrysia</taxon>
        <taxon>Papilionoidea</taxon>
        <taxon>Papilionidae</taxon>
        <taxon>Papilioninae</taxon>
        <taxon>Papilio</taxon>
    </lineage>
</organism>
<dbReference type="InterPro" id="IPR010497">
    <property type="entry name" value="Epoxide_hydro_N"/>
</dbReference>
<gene>
    <name evidence="10" type="ORF">RR48_07459</name>
</gene>
<dbReference type="EMBL" id="KQ459833">
    <property type="protein sequence ID" value="KPJ19860.1"/>
    <property type="molecule type" value="Genomic_DNA"/>
</dbReference>
<evidence type="ECO:0000256" key="4">
    <source>
        <dbReference type="ARBA" id="ARBA00012091"/>
    </source>
</evidence>
<comment type="catalytic activity">
    <reaction evidence="1">
        <text>1-(4-methoxyphenyl)-N-methyl-N-[(3-methyloxetan-3-yl)methyl]methanamine + H2O = 2-{[(4-methoxybenzyl)(methyl)amino]methyl}-2-methylpropane-1,3-diol</text>
        <dbReference type="Rhea" id="RHEA:55764"/>
        <dbReference type="ChEBI" id="CHEBI:15377"/>
        <dbReference type="ChEBI" id="CHEBI:139161"/>
        <dbReference type="ChEBI" id="CHEBI:139164"/>
        <dbReference type="EC" id="3.3.2.9"/>
    </reaction>
</comment>
<keyword evidence="8" id="KW-0472">Membrane</keyword>
<comment type="similarity">
    <text evidence="3">Belongs to the peptidase S33 family.</text>
</comment>
<evidence type="ECO:0000256" key="7">
    <source>
        <dbReference type="PIRSR" id="PIRSR001112-1"/>
    </source>
</evidence>
<dbReference type="GO" id="GO:0097176">
    <property type="term" value="P:epoxide metabolic process"/>
    <property type="evidence" value="ECO:0007669"/>
    <property type="project" value="TreeGrafter"/>
</dbReference>
<protein>
    <recommendedName>
        <fullName evidence="4">microsomal epoxide hydrolase</fullName>
        <ecNumber evidence="4">3.3.2.9</ecNumber>
    </recommendedName>
</protein>
<proteinExistence type="inferred from homology"/>
<accession>A0A194RRC7</accession>
<evidence type="ECO:0000256" key="5">
    <source>
        <dbReference type="ARBA" id="ARBA00022797"/>
    </source>
</evidence>
<evidence type="ECO:0000313" key="10">
    <source>
        <dbReference type="EMBL" id="KPJ19860.1"/>
    </source>
</evidence>
<feature type="domain" description="Epoxide hydrolase N-terminal" evidence="9">
    <location>
        <begin position="77"/>
        <end position="185"/>
    </location>
</feature>
<reference evidence="10 11" key="1">
    <citation type="journal article" date="2015" name="Nat. Commun.">
        <title>Outbred genome sequencing and CRISPR/Cas9 gene editing in butterflies.</title>
        <authorList>
            <person name="Li X."/>
            <person name="Fan D."/>
            <person name="Zhang W."/>
            <person name="Liu G."/>
            <person name="Zhang L."/>
            <person name="Zhao L."/>
            <person name="Fang X."/>
            <person name="Chen L."/>
            <person name="Dong Y."/>
            <person name="Chen Y."/>
            <person name="Ding Y."/>
            <person name="Zhao R."/>
            <person name="Feng M."/>
            <person name="Zhu Y."/>
            <person name="Feng Y."/>
            <person name="Jiang X."/>
            <person name="Zhu D."/>
            <person name="Xiang H."/>
            <person name="Feng X."/>
            <person name="Li S."/>
            <person name="Wang J."/>
            <person name="Zhang G."/>
            <person name="Kronforst M.R."/>
            <person name="Wang W."/>
        </authorList>
    </citation>
    <scope>NUCLEOTIDE SEQUENCE [LARGE SCALE GENOMIC DNA]</scope>
    <source>
        <strain evidence="10">Ya'a_city_454_Pm</strain>
        <tissue evidence="10">Whole body</tissue>
    </source>
</reference>
<name>A0A194RRC7_PAPMA</name>
<dbReference type="InterPro" id="IPR029058">
    <property type="entry name" value="AB_hydrolase_fold"/>
</dbReference>
<dbReference type="SUPFAM" id="SSF53474">
    <property type="entry name" value="alpha/beta-Hydrolases"/>
    <property type="match status" value="1"/>
</dbReference>
<dbReference type="Proteomes" id="UP000053240">
    <property type="component" value="Unassembled WGS sequence"/>
</dbReference>
<feature type="active site" description="Proton acceptor" evidence="7">
    <location>
        <position position="451"/>
    </location>
</feature>